<evidence type="ECO:0000256" key="8">
    <source>
        <dbReference type="SAM" id="Coils"/>
    </source>
</evidence>
<evidence type="ECO:0000256" key="5">
    <source>
        <dbReference type="ARBA" id="ARBA00022679"/>
    </source>
</evidence>
<dbReference type="SUPFAM" id="SSF47384">
    <property type="entry name" value="Homodimeric domain of signal transducing histidine kinase"/>
    <property type="match status" value="1"/>
</dbReference>
<evidence type="ECO:0000256" key="9">
    <source>
        <dbReference type="SAM" id="Phobius"/>
    </source>
</evidence>
<evidence type="ECO:0000256" key="1">
    <source>
        <dbReference type="ARBA" id="ARBA00000085"/>
    </source>
</evidence>
<evidence type="ECO:0000256" key="3">
    <source>
        <dbReference type="ARBA" id="ARBA00012438"/>
    </source>
</evidence>
<evidence type="ECO:0000256" key="6">
    <source>
        <dbReference type="ARBA" id="ARBA00022777"/>
    </source>
</evidence>
<dbReference type="Pfam" id="PF02518">
    <property type="entry name" value="HATPase_c"/>
    <property type="match status" value="1"/>
</dbReference>
<evidence type="ECO:0000256" key="4">
    <source>
        <dbReference type="ARBA" id="ARBA00022553"/>
    </source>
</evidence>
<dbReference type="SMART" id="SM00387">
    <property type="entry name" value="HATPase_c"/>
    <property type="match status" value="1"/>
</dbReference>
<dbReference type="GO" id="GO:0000155">
    <property type="term" value="F:phosphorelay sensor kinase activity"/>
    <property type="evidence" value="ECO:0007669"/>
    <property type="project" value="InterPro"/>
</dbReference>
<keyword evidence="9" id="KW-0812">Transmembrane</keyword>
<dbReference type="CDD" id="cd06225">
    <property type="entry name" value="HAMP"/>
    <property type="match status" value="1"/>
</dbReference>
<evidence type="ECO:0000313" key="14">
    <source>
        <dbReference type="Proteomes" id="UP000095712"/>
    </source>
</evidence>
<dbReference type="CDD" id="cd00082">
    <property type="entry name" value="HisKA"/>
    <property type="match status" value="1"/>
</dbReference>
<protein>
    <recommendedName>
        <fullName evidence="3">histidine kinase</fullName>
        <ecNumber evidence="3">2.7.13.3</ecNumber>
    </recommendedName>
</protein>
<dbReference type="Gene3D" id="1.10.287.130">
    <property type="match status" value="1"/>
</dbReference>
<dbReference type="EMBL" id="CZAW01000074">
    <property type="protein sequence ID" value="CUQ10987.1"/>
    <property type="molecule type" value="Genomic_DNA"/>
</dbReference>
<dbReference type="InterPro" id="IPR036890">
    <property type="entry name" value="HATPase_C_sf"/>
</dbReference>
<dbReference type="Proteomes" id="UP000477285">
    <property type="component" value="Unassembled WGS sequence"/>
</dbReference>
<reference evidence="13 15" key="2">
    <citation type="journal article" date="2019" name="Nat. Med.">
        <title>A library of human gut bacterial isolates paired with longitudinal multiomics data enables mechanistic microbiome research.</title>
        <authorList>
            <person name="Poyet M."/>
            <person name="Groussin M."/>
            <person name="Gibbons S.M."/>
            <person name="Avila-Pacheco J."/>
            <person name="Jiang X."/>
            <person name="Kearney S.M."/>
            <person name="Perrotta A.R."/>
            <person name="Berdy B."/>
            <person name="Zhao S."/>
            <person name="Lieberman T.D."/>
            <person name="Swanson P.K."/>
            <person name="Smith M."/>
            <person name="Roesemann S."/>
            <person name="Alexander J.E."/>
            <person name="Rich S.A."/>
            <person name="Livny J."/>
            <person name="Vlamakis H."/>
            <person name="Clish C."/>
            <person name="Bullock K."/>
            <person name="Deik A."/>
            <person name="Scott J."/>
            <person name="Pierce K.A."/>
            <person name="Xavier R.J."/>
            <person name="Alm E.J."/>
        </authorList>
    </citation>
    <scope>NUCLEOTIDE SEQUENCE [LARGE SCALE GENOMIC DNA]</scope>
    <source>
        <strain evidence="13 15">BIOML-A1</strain>
    </source>
</reference>
<dbReference type="InterPro" id="IPR050351">
    <property type="entry name" value="BphY/WalK/GraS-like"/>
</dbReference>
<evidence type="ECO:0000259" key="11">
    <source>
        <dbReference type="PROSITE" id="PS50885"/>
    </source>
</evidence>
<comment type="subcellular location">
    <subcellularLocation>
        <location evidence="2">Membrane</location>
    </subcellularLocation>
</comment>
<accession>A0A174TSJ1</accession>
<dbReference type="Gene3D" id="6.10.340.10">
    <property type="match status" value="1"/>
</dbReference>
<keyword evidence="7" id="KW-0902">Two-component regulatory system</keyword>
<dbReference type="InterPro" id="IPR005467">
    <property type="entry name" value="His_kinase_dom"/>
</dbReference>
<keyword evidence="5 12" id="KW-0808">Transferase</keyword>
<dbReference type="EMBL" id="WWVQ01000078">
    <property type="protein sequence ID" value="MZL35203.1"/>
    <property type="molecule type" value="Genomic_DNA"/>
</dbReference>
<keyword evidence="6" id="KW-0418">Kinase</keyword>
<keyword evidence="4" id="KW-0597">Phosphoprotein</keyword>
<dbReference type="GO" id="GO:0005886">
    <property type="term" value="C:plasma membrane"/>
    <property type="evidence" value="ECO:0007669"/>
    <property type="project" value="TreeGrafter"/>
</dbReference>
<dbReference type="OrthoDB" id="9762826at2"/>
<evidence type="ECO:0000259" key="10">
    <source>
        <dbReference type="PROSITE" id="PS50109"/>
    </source>
</evidence>
<feature type="domain" description="Histidine kinase" evidence="10">
    <location>
        <begin position="253"/>
        <end position="469"/>
    </location>
</feature>
<dbReference type="SMART" id="SM00388">
    <property type="entry name" value="HisKA"/>
    <property type="match status" value="1"/>
</dbReference>
<dbReference type="Proteomes" id="UP000095712">
    <property type="component" value="Unassembled WGS sequence"/>
</dbReference>
<comment type="catalytic activity">
    <reaction evidence="1">
        <text>ATP + protein L-histidine = ADP + protein N-phospho-L-histidine.</text>
        <dbReference type="EC" id="2.7.13.3"/>
    </reaction>
</comment>
<feature type="transmembrane region" description="Helical" evidence="9">
    <location>
        <begin position="151"/>
        <end position="171"/>
    </location>
</feature>
<dbReference type="InterPro" id="IPR003594">
    <property type="entry name" value="HATPase_dom"/>
</dbReference>
<dbReference type="SUPFAM" id="SSF55874">
    <property type="entry name" value="ATPase domain of HSP90 chaperone/DNA topoisomerase II/histidine kinase"/>
    <property type="match status" value="1"/>
</dbReference>
<dbReference type="PANTHER" id="PTHR45453">
    <property type="entry name" value="PHOSPHATE REGULON SENSOR PROTEIN PHOR"/>
    <property type="match status" value="1"/>
</dbReference>
<dbReference type="PANTHER" id="PTHR45453:SF3">
    <property type="entry name" value="HISTIDINE KINASE"/>
    <property type="match status" value="1"/>
</dbReference>
<evidence type="ECO:0000256" key="2">
    <source>
        <dbReference type="ARBA" id="ARBA00004370"/>
    </source>
</evidence>
<keyword evidence="9" id="KW-0472">Membrane</keyword>
<reference evidence="12 14" key="1">
    <citation type="submission" date="2015-09" db="EMBL/GenBank/DDBJ databases">
        <authorList>
            <consortium name="Pathogen Informatics"/>
        </authorList>
    </citation>
    <scope>NUCLEOTIDE SEQUENCE [LARGE SCALE GENOMIC DNA]</scope>
    <source>
        <strain evidence="12 14">2789STDY5834911</strain>
    </source>
</reference>
<keyword evidence="9" id="KW-1133">Transmembrane helix</keyword>
<evidence type="ECO:0000313" key="13">
    <source>
        <dbReference type="EMBL" id="MZL35203.1"/>
    </source>
</evidence>
<feature type="domain" description="HAMP" evidence="11">
    <location>
        <begin position="172"/>
        <end position="224"/>
    </location>
</feature>
<dbReference type="Pfam" id="PF00512">
    <property type="entry name" value="HisKA"/>
    <property type="match status" value="1"/>
</dbReference>
<keyword evidence="8" id="KW-0175">Coiled coil</keyword>
<dbReference type="InterPro" id="IPR036097">
    <property type="entry name" value="HisK_dim/P_sf"/>
</dbReference>
<evidence type="ECO:0000256" key="7">
    <source>
        <dbReference type="ARBA" id="ARBA00023012"/>
    </source>
</evidence>
<dbReference type="AlphaFoldDB" id="A0A174TSJ1"/>
<organism evidence="12 14">
    <name type="scientific">Blautia wexlerae</name>
    <dbReference type="NCBI Taxonomy" id="418240"/>
    <lineage>
        <taxon>Bacteria</taxon>
        <taxon>Bacillati</taxon>
        <taxon>Bacillota</taxon>
        <taxon>Clostridia</taxon>
        <taxon>Lachnospirales</taxon>
        <taxon>Lachnospiraceae</taxon>
        <taxon>Blautia</taxon>
    </lineage>
</organism>
<dbReference type="RefSeq" id="WP_055153756.1">
    <property type="nucleotide sequence ID" value="NZ_CZAW01000074.1"/>
</dbReference>
<evidence type="ECO:0000313" key="15">
    <source>
        <dbReference type="Proteomes" id="UP000477285"/>
    </source>
</evidence>
<gene>
    <name evidence="12" type="primary">phoR_12</name>
    <name evidence="12" type="ORF">ERS852523_03996</name>
    <name evidence="13" type="ORF">GT728_18985</name>
</gene>
<dbReference type="Gene3D" id="3.30.565.10">
    <property type="entry name" value="Histidine kinase-like ATPase, C-terminal domain"/>
    <property type="match status" value="1"/>
</dbReference>
<evidence type="ECO:0000313" key="12">
    <source>
        <dbReference type="EMBL" id="CUQ10987.1"/>
    </source>
</evidence>
<dbReference type="EC" id="2.7.13.3" evidence="3"/>
<dbReference type="PROSITE" id="PS50885">
    <property type="entry name" value="HAMP"/>
    <property type="match status" value="1"/>
</dbReference>
<sequence>MIRYIKSHLSVQVFFLTLIMQISMGLITYNFIMIFTPQTYLDKINKNIDSVLNETIGQFSDMTMSQCKVKLLNLTKSYDIMINLTDEKGREIEFGSDMQYTADYQDVRWKIRTNIEKKYTFKPKNESDTYYIYVLSDGERVNLYIDSLKEILPELIILILFISLVLSILYAKHVAVPVIRISELARKLADLNFVNYVDTGRKDELGRIEESLYELSERLSVALSELENANENLREEIEKERNMEKQQLSFFSSASHELKTPITALKGHLQGMLYDVGEYKEHRKYLKRCLDIIENMQKLETEIMSSAKIRSSGFKMNISKFDLRMLVIEVINEYEDVAMHRGITIQDELGDEVAYIKADYDLLKRAVSNIISNAIRYSPENGNIKITIDDNEKAERLSVINQGSQIPENQIQKMFLPFARLEESRNKETGGSGVGLYLVKMILDLHKFSYCLRNKEANSIEFEILFFYK</sequence>
<dbReference type="InterPro" id="IPR003661">
    <property type="entry name" value="HisK_dim/P_dom"/>
</dbReference>
<dbReference type="GO" id="GO:0004721">
    <property type="term" value="F:phosphoprotein phosphatase activity"/>
    <property type="evidence" value="ECO:0007669"/>
    <property type="project" value="TreeGrafter"/>
</dbReference>
<feature type="transmembrane region" description="Helical" evidence="9">
    <location>
        <begin position="12"/>
        <end position="35"/>
    </location>
</feature>
<dbReference type="PROSITE" id="PS50109">
    <property type="entry name" value="HIS_KIN"/>
    <property type="match status" value="1"/>
</dbReference>
<name>A0A174TSJ1_9FIRM</name>
<proteinExistence type="predicted"/>
<feature type="coiled-coil region" evidence="8">
    <location>
        <begin position="212"/>
        <end position="246"/>
    </location>
</feature>
<dbReference type="GO" id="GO:0016036">
    <property type="term" value="P:cellular response to phosphate starvation"/>
    <property type="evidence" value="ECO:0007669"/>
    <property type="project" value="TreeGrafter"/>
</dbReference>
<dbReference type="InterPro" id="IPR003660">
    <property type="entry name" value="HAMP_dom"/>
</dbReference>